<dbReference type="PANTHER" id="PTHR43857:SF1">
    <property type="entry name" value="YJGH FAMILY PROTEIN"/>
    <property type="match status" value="1"/>
</dbReference>
<dbReference type="PANTHER" id="PTHR43857">
    <property type="entry name" value="BLR7761 PROTEIN"/>
    <property type="match status" value="1"/>
</dbReference>
<dbReference type="InterPro" id="IPR006175">
    <property type="entry name" value="YjgF/YER057c/UK114"/>
</dbReference>
<reference evidence="1 2" key="1">
    <citation type="submission" date="2017-03" db="EMBL/GenBank/DDBJ databases">
        <authorList>
            <person name="Afonso C.L."/>
            <person name="Miller P.J."/>
            <person name="Scott M.A."/>
            <person name="Spackman E."/>
            <person name="Goraichik I."/>
            <person name="Dimitrov K.M."/>
            <person name="Suarez D.L."/>
            <person name="Swayne D.E."/>
        </authorList>
    </citation>
    <scope>NUCLEOTIDE SEQUENCE [LARGE SCALE GENOMIC DNA]</scope>
    <source>
        <strain evidence="1 2">CECT 7023</strain>
    </source>
</reference>
<organism evidence="1 2">
    <name type="scientific">Roseisalinus antarcticus</name>
    <dbReference type="NCBI Taxonomy" id="254357"/>
    <lineage>
        <taxon>Bacteria</taxon>
        <taxon>Pseudomonadati</taxon>
        <taxon>Pseudomonadota</taxon>
        <taxon>Alphaproteobacteria</taxon>
        <taxon>Rhodobacterales</taxon>
        <taxon>Roseobacteraceae</taxon>
        <taxon>Roseisalinus</taxon>
    </lineage>
</organism>
<dbReference type="Proteomes" id="UP000193900">
    <property type="component" value="Unassembled WGS sequence"/>
</dbReference>
<dbReference type="AlphaFoldDB" id="A0A1Y5TNY2"/>
<dbReference type="EC" id="3.5.4.-" evidence="1"/>
<dbReference type="CDD" id="cd00448">
    <property type="entry name" value="YjgF_YER057c_UK114_family"/>
    <property type="match status" value="1"/>
</dbReference>
<name>A0A1Y5TNY2_9RHOB</name>
<dbReference type="RefSeq" id="WP_085880110.1">
    <property type="nucleotide sequence ID" value="NZ_FWFZ01000020.1"/>
</dbReference>
<dbReference type="Gene3D" id="3.30.1330.40">
    <property type="entry name" value="RutC-like"/>
    <property type="match status" value="1"/>
</dbReference>
<dbReference type="Pfam" id="PF01042">
    <property type="entry name" value="Ribonuc_L-PSP"/>
    <property type="match status" value="1"/>
</dbReference>
<sequence>MLRKLTPAGVHPPFGKYVHGIEVPPEARLVMTSGQLGLAEDGDVPETAFDQAMLCLRSCGAILAEAGMGPRDVIRVSAYVTDRDYMAEYMRARDIWLADSGHEPASTLVIVSGFTRPEFLVEVEMTAAKFP</sequence>
<dbReference type="OrthoDB" id="9799840at2"/>
<dbReference type="EMBL" id="FWFZ01000020">
    <property type="protein sequence ID" value="SLN68476.1"/>
    <property type="molecule type" value="Genomic_DNA"/>
</dbReference>
<dbReference type="SUPFAM" id="SSF55298">
    <property type="entry name" value="YjgF-like"/>
    <property type="match status" value="1"/>
</dbReference>
<dbReference type="GO" id="GO:0016787">
    <property type="term" value="F:hydrolase activity"/>
    <property type="evidence" value="ECO:0007669"/>
    <property type="project" value="UniProtKB-KW"/>
</dbReference>
<protein>
    <submittedName>
        <fullName evidence="1">Putative reactive intermediate deaminase TdcF</fullName>
        <ecNumber evidence="1">3.5.4.-</ecNumber>
    </submittedName>
</protein>
<gene>
    <name evidence="1" type="primary">tdcF</name>
    <name evidence="1" type="ORF">ROA7023_03323</name>
</gene>
<evidence type="ECO:0000313" key="1">
    <source>
        <dbReference type="EMBL" id="SLN68476.1"/>
    </source>
</evidence>
<dbReference type="InterPro" id="IPR035959">
    <property type="entry name" value="RutC-like_sf"/>
</dbReference>
<proteinExistence type="predicted"/>
<evidence type="ECO:0000313" key="2">
    <source>
        <dbReference type="Proteomes" id="UP000193900"/>
    </source>
</evidence>
<accession>A0A1Y5TNY2</accession>
<keyword evidence="2" id="KW-1185">Reference proteome</keyword>
<keyword evidence="1" id="KW-0378">Hydrolase</keyword>